<evidence type="ECO:0000313" key="2">
    <source>
        <dbReference type="Proteomes" id="UP000319353"/>
    </source>
</evidence>
<gene>
    <name evidence="1" type="ORF">E6H01_12795</name>
</gene>
<evidence type="ECO:0000313" key="1">
    <source>
        <dbReference type="EMBL" id="TMI98085.1"/>
    </source>
</evidence>
<proteinExistence type="predicted"/>
<dbReference type="Proteomes" id="UP000319353">
    <property type="component" value="Unassembled WGS sequence"/>
</dbReference>
<comment type="caution">
    <text evidence="1">The sequence shown here is derived from an EMBL/GenBank/DDBJ whole genome shotgun (WGS) entry which is preliminary data.</text>
</comment>
<accession>A0A537KQR5</accession>
<organism evidence="1 2">
    <name type="scientific">Candidatus Segetimicrobium genomatis</name>
    <dbReference type="NCBI Taxonomy" id="2569760"/>
    <lineage>
        <taxon>Bacteria</taxon>
        <taxon>Bacillati</taxon>
        <taxon>Candidatus Sysuimicrobiota</taxon>
        <taxon>Candidatus Sysuimicrobiia</taxon>
        <taxon>Candidatus Sysuimicrobiales</taxon>
        <taxon>Candidatus Segetimicrobiaceae</taxon>
        <taxon>Candidatus Segetimicrobium</taxon>
    </lineage>
</organism>
<protein>
    <submittedName>
        <fullName evidence="1">Uncharacterized protein</fullName>
    </submittedName>
</protein>
<dbReference type="EMBL" id="VBAL01000187">
    <property type="protein sequence ID" value="TMI98085.1"/>
    <property type="molecule type" value="Genomic_DNA"/>
</dbReference>
<reference evidence="1 2" key="1">
    <citation type="journal article" date="2019" name="Nat. Microbiol.">
        <title>Mediterranean grassland soil C-N compound turnover is dependent on rainfall and depth, and is mediated by genomically divergent microorganisms.</title>
        <authorList>
            <person name="Diamond S."/>
            <person name="Andeer P.F."/>
            <person name="Li Z."/>
            <person name="Crits-Christoph A."/>
            <person name="Burstein D."/>
            <person name="Anantharaman K."/>
            <person name="Lane K.R."/>
            <person name="Thomas B.C."/>
            <person name="Pan C."/>
            <person name="Northen T.R."/>
            <person name="Banfield J.F."/>
        </authorList>
    </citation>
    <scope>NUCLEOTIDE SEQUENCE [LARGE SCALE GENOMIC DNA]</scope>
    <source>
        <strain evidence="1">NP_4</strain>
    </source>
</reference>
<name>A0A537KQR5_9BACT</name>
<dbReference type="AlphaFoldDB" id="A0A537KQR5"/>
<sequence length="140" mass="16018">MRLIPNVTQGNIQETICKSGWTDTIRPPTSFTNNLKAQQLQATRYQDKVPSHYEEDHFIALEIGGNPNDPKNLWAEMWGSPAHPLTHTGPFPPEIVGAKSKDWVETHLKGEVCAGRMTLKDAQDIIRTDRFKYYRDEKLK</sequence>